<accession>A0A0G1W832</accession>
<dbReference type="PATRIC" id="fig|1618665.3.peg.645"/>
<name>A0A0G1W832_9BACT</name>
<dbReference type="GO" id="GO:0016788">
    <property type="term" value="F:hydrolase activity, acting on ester bonds"/>
    <property type="evidence" value="ECO:0007669"/>
    <property type="project" value="InterPro"/>
</dbReference>
<dbReference type="PROSITE" id="PS01090">
    <property type="entry name" value="TATD_2"/>
    <property type="match status" value="1"/>
</dbReference>
<dbReference type="PANTHER" id="PTHR46124:SF2">
    <property type="entry name" value="D-AMINOACYL-TRNA DEACYLASE"/>
    <property type="match status" value="1"/>
</dbReference>
<dbReference type="GO" id="GO:0046872">
    <property type="term" value="F:metal ion binding"/>
    <property type="evidence" value="ECO:0007669"/>
    <property type="project" value="UniProtKB-KW"/>
</dbReference>
<dbReference type="InterPro" id="IPR001130">
    <property type="entry name" value="TatD-like"/>
</dbReference>
<evidence type="ECO:0000313" key="3">
    <source>
        <dbReference type="EMBL" id="KKW14755.1"/>
    </source>
</evidence>
<dbReference type="AlphaFoldDB" id="A0A0G1W832"/>
<evidence type="ECO:0000256" key="1">
    <source>
        <dbReference type="ARBA" id="ARBA00022801"/>
    </source>
</evidence>
<feature type="binding site" evidence="2">
    <location>
        <position position="185"/>
    </location>
    <ligand>
        <name>a divalent metal cation</name>
        <dbReference type="ChEBI" id="CHEBI:60240"/>
        <label>2</label>
    </ligand>
</feature>
<gene>
    <name evidence="3" type="ORF">UY55_C0004G0008</name>
</gene>
<reference evidence="3 4" key="1">
    <citation type="journal article" date="2015" name="Nature">
        <title>rRNA introns, odd ribosomes, and small enigmatic genomes across a large radiation of phyla.</title>
        <authorList>
            <person name="Brown C.T."/>
            <person name="Hug L.A."/>
            <person name="Thomas B.C."/>
            <person name="Sharon I."/>
            <person name="Castelle C.J."/>
            <person name="Singh A."/>
            <person name="Wilkins M.J."/>
            <person name="Williams K.H."/>
            <person name="Banfield J.F."/>
        </authorList>
    </citation>
    <scope>NUCLEOTIDE SEQUENCE [LARGE SCALE GENOMIC DNA]</scope>
</reference>
<dbReference type="CDD" id="cd01310">
    <property type="entry name" value="TatD_DNAse"/>
    <property type="match status" value="1"/>
</dbReference>
<dbReference type="PROSITE" id="PS01091">
    <property type="entry name" value="TATD_3"/>
    <property type="match status" value="1"/>
</dbReference>
<feature type="binding site" evidence="2">
    <location>
        <position position="118"/>
    </location>
    <ligand>
        <name>a divalent metal cation</name>
        <dbReference type="ChEBI" id="CHEBI:60240"/>
        <label>1</label>
    </ligand>
</feature>
<keyword evidence="1 3" id="KW-0378">Hydrolase</keyword>
<dbReference type="SUPFAM" id="SSF51556">
    <property type="entry name" value="Metallo-dependent hydrolases"/>
    <property type="match status" value="1"/>
</dbReference>
<feature type="binding site" evidence="2">
    <location>
        <position position="13"/>
    </location>
    <ligand>
        <name>a divalent metal cation</name>
        <dbReference type="ChEBI" id="CHEBI:60240"/>
        <label>1</label>
    </ligand>
</feature>
<keyword evidence="2" id="KW-0479">Metal-binding</keyword>
<dbReference type="InterPro" id="IPR032466">
    <property type="entry name" value="Metal_Hydrolase"/>
</dbReference>
<dbReference type="InterPro" id="IPR018228">
    <property type="entry name" value="DNase_TatD-rel_CS"/>
</dbReference>
<dbReference type="PANTHER" id="PTHR46124">
    <property type="entry name" value="D-AMINOACYL-TRNA DEACYLASE"/>
    <property type="match status" value="1"/>
</dbReference>
<comment type="caution">
    <text evidence="3">The sequence shown here is derived from an EMBL/GenBank/DDBJ whole genome shotgun (WGS) entry which is preliminary data.</text>
</comment>
<dbReference type="Proteomes" id="UP000034224">
    <property type="component" value="Unassembled WGS sequence"/>
</dbReference>
<evidence type="ECO:0000313" key="4">
    <source>
        <dbReference type="Proteomes" id="UP000034224"/>
    </source>
</evidence>
<dbReference type="Pfam" id="PF01026">
    <property type="entry name" value="TatD_DNase"/>
    <property type="match status" value="1"/>
</dbReference>
<feature type="binding site" evidence="2">
    <location>
        <position position="157"/>
    </location>
    <ligand>
        <name>a divalent metal cation</name>
        <dbReference type="ChEBI" id="CHEBI:60240"/>
        <label>2</label>
    </ligand>
</feature>
<feature type="binding site" evidence="2">
    <location>
        <position position="15"/>
    </location>
    <ligand>
        <name>a divalent metal cation</name>
        <dbReference type="ChEBI" id="CHEBI:60240"/>
        <label>1</label>
    </ligand>
</feature>
<feature type="binding site" evidence="2">
    <location>
        <position position="233"/>
    </location>
    <ligand>
        <name>a divalent metal cation</name>
        <dbReference type="ChEBI" id="CHEBI:60240"/>
        <label>1</label>
    </ligand>
</feature>
<evidence type="ECO:0000256" key="2">
    <source>
        <dbReference type="PIRSR" id="PIRSR005902-1"/>
    </source>
</evidence>
<dbReference type="PIRSF" id="PIRSF005902">
    <property type="entry name" value="DNase_TatD"/>
    <property type="match status" value="1"/>
</dbReference>
<dbReference type="STRING" id="1618665.UY55_C0004G0008"/>
<dbReference type="Gene3D" id="3.20.20.140">
    <property type="entry name" value="Metal-dependent hydrolases"/>
    <property type="match status" value="1"/>
</dbReference>
<dbReference type="EMBL" id="LCQK01000004">
    <property type="protein sequence ID" value="KKW14755.1"/>
    <property type="molecule type" value="Genomic_DNA"/>
</dbReference>
<sequence>MSKNSLLRFFDAHTHAQFAAYDSDRPEVLARAHSSGVGMINIGTQKDTSRAALVLAHQYENVYAAVGLHPIHTSKSYHDSQELGGGEAAKGFTSRGEEFDYEYYKNLAEDPKVVAIGECGLDYFRLDGGEEAKKKQKDAFLKQIELAHEVRKPLMIHCRNAFDDLIETVIHNSKFTIPDNPGVIHFFSGTPTDAKKLLELGFYFTFGGVITFVRDYDEVIKIIPLDRILSETDAPYVAPVPYRGKRNEPLYVIEVVKKLAELKKLSFEAIVAQILENAGTVFNLG</sequence>
<proteinExistence type="predicted"/>
<protein>
    <submittedName>
        <fullName evidence="3">Hydrolase, TatD family</fullName>
    </submittedName>
</protein>
<organism evidence="3 4">
    <name type="scientific">Candidatus Jorgensenbacteria bacterium GW2011_GWB1_50_10</name>
    <dbReference type="NCBI Taxonomy" id="1618665"/>
    <lineage>
        <taxon>Bacteria</taxon>
        <taxon>Candidatus Joergenseniibacteriota</taxon>
    </lineage>
</organism>